<sequence>MSHNLQKAFLEHRKARRAHQRDIKIIQTINSMYEKSNLTPTPFQIRNNSPQSNLNNPTQPNNVNRPSVKILSPTNLNYKRKVQEQPNNHSNVEQITNLESLIKQIFNQGANANSNHSGTKANNRPNKKPKFENINRTQLKTITGTREIGDSSNHCTHMSLNNNNPIVSNTLPASVNISNSNVEPTKLTKQVQQNSNPHDYTQKVKTYYAQDNQIPGSSKTHTLAELEEIRQALENNINSQIDTYTFYEHCTESKTLGSSPKENHHSEENAPQLNVPSPSEQPLPTNQHKNNNKREIVNPSQNKKNKIARIMEQNSNTILITKTPPVCTKVVNESNTNTIPNINDVHPDYFTLFIHYPTNPTKQPTDSTIIQELQKHKKDKSK</sequence>
<reference evidence="2" key="2">
    <citation type="journal article" date="2021" name="Genome Biol. Evol.">
        <title>Developing a high-quality reference genome for a parasitic bivalve with doubly uniparental inheritance (Bivalvia: Unionida).</title>
        <authorList>
            <person name="Smith C.H."/>
        </authorList>
    </citation>
    <scope>NUCLEOTIDE SEQUENCE</scope>
    <source>
        <strain evidence="2">CHS0354</strain>
        <tissue evidence="2">Mantle</tissue>
    </source>
</reference>
<proteinExistence type="predicted"/>
<feature type="compositionally biased region" description="Low complexity" evidence="1">
    <location>
        <begin position="46"/>
        <end position="66"/>
    </location>
</feature>
<feature type="region of interest" description="Disordered" evidence="1">
    <location>
        <begin position="110"/>
        <end position="132"/>
    </location>
</feature>
<organism evidence="2 3">
    <name type="scientific">Potamilus streckersoni</name>
    <dbReference type="NCBI Taxonomy" id="2493646"/>
    <lineage>
        <taxon>Eukaryota</taxon>
        <taxon>Metazoa</taxon>
        <taxon>Spiralia</taxon>
        <taxon>Lophotrochozoa</taxon>
        <taxon>Mollusca</taxon>
        <taxon>Bivalvia</taxon>
        <taxon>Autobranchia</taxon>
        <taxon>Heteroconchia</taxon>
        <taxon>Palaeoheterodonta</taxon>
        <taxon>Unionida</taxon>
        <taxon>Unionoidea</taxon>
        <taxon>Unionidae</taxon>
        <taxon>Ambleminae</taxon>
        <taxon>Lampsilini</taxon>
        <taxon>Potamilus</taxon>
    </lineage>
</organism>
<dbReference type="EMBL" id="JAEAOA010001752">
    <property type="protein sequence ID" value="KAK3609745.1"/>
    <property type="molecule type" value="Genomic_DNA"/>
</dbReference>
<dbReference type="Proteomes" id="UP001195483">
    <property type="component" value="Unassembled WGS sequence"/>
</dbReference>
<feature type="region of interest" description="Disordered" evidence="1">
    <location>
        <begin position="38"/>
        <end position="69"/>
    </location>
</feature>
<evidence type="ECO:0000313" key="2">
    <source>
        <dbReference type="EMBL" id="KAK3609745.1"/>
    </source>
</evidence>
<accession>A0AAE0TH19</accession>
<dbReference type="AlphaFoldDB" id="A0AAE0TH19"/>
<name>A0AAE0TH19_9BIVA</name>
<keyword evidence="3" id="KW-1185">Reference proteome</keyword>
<comment type="caution">
    <text evidence="2">The sequence shown here is derived from an EMBL/GenBank/DDBJ whole genome shotgun (WGS) entry which is preliminary data.</text>
</comment>
<evidence type="ECO:0000313" key="3">
    <source>
        <dbReference type="Proteomes" id="UP001195483"/>
    </source>
</evidence>
<reference evidence="2" key="3">
    <citation type="submission" date="2023-05" db="EMBL/GenBank/DDBJ databases">
        <authorList>
            <person name="Smith C.H."/>
        </authorList>
    </citation>
    <scope>NUCLEOTIDE SEQUENCE</scope>
    <source>
        <strain evidence="2">CHS0354</strain>
        <tissue evidence="2">Mantle</tissue>
    </source>
</reference>
<evidence type="ECO:0000256" key="1">
    <source>
        <dbReference type="SAM" id="MobiDB-lite"/>
    </source>
</evidence>
<protein>
    <submittedName>
        <fullName evidence="2">Uncharacterized protein</fullName>
    </submittedName>
</protein>
<feature type="compositionally biased region" description="Polar residues" evidence="1">
    <location>
        <begin position="110"/>
        <end position="124"/>
    </location>
</feature>
<gene>
    <name evidence="2" type="ORF">CHS0354_029193</name>
</gene>
<feature type="region of interest" description="Disordered" evidence="1">
    <location>
        <begin position="253"/>
        <end position="298"/>
    </location>
</feature>
<reference evidence="2" key="1">
    <citation type="journal article" date="2021" name="Genome Biol. Evol.">
        <title>A High-Quality Reference Genome for a Parasitic Bivalve with Doubly Uniparental Inheritance (Bivalvia: Unionida).</title>
        <authorList>
            <person name="Smith C.H."/>
        </authorList>
    </citation>
    <scope>NUCLEOTIDE SEQUENCE</scope>
    <source>
        <strain evidence="2">CHS0354</strain>
    </source>
</reference>
<feature type="compositionally biased region" description="Polar residues" evidence="1">
    <location>
        <begin position="269"/>
        <end position="289"/>
    </location>
</feature>